<dbReference type="EMBL" id="VCIW01000002">
    <property type="protein sequence ID" value="TLS53681.1"/>
    <property type="molecule type" value="Genomic_DNA"/>
</dbReference>
<dbReference type="RefSeq" id="WP_138192999.1">
    <property type="nucleotide sequence ID" value="NZ_VCIW01000002.1"/>
</dbReference>
<evidence type="ECO:0000313" key="6">
    <source>
        <dbReference type="EMBL" id="TLS53681.1"/>
    </source>
</evidence>
<dbReference type="InterPro" id="IPR001647">
    <property type="entry name" value="HTH_TetR"/>
</dbReference>
<dbReference type="Gene3D" id="1.10.357.10">
    <property type="entry name" value="Tetracycline Repressor, domain 2"/>
    <property type="match status" value="1"/>
</dbReference>
<evidence type="ECO:0000256" key="1">
    <source>
        <dbReference type="ARBA" id="ARBA00023015"/>
    </source>
</evidence>
<dbReference type="SUPFAM" id="SSF48498">
    <property type="entry name" value="Tetracyclin repressor-like, C-terminal domain"/>
    <property type="match status" value="1"/>
</dbReference>
<reference evidence="6 7" key="1">
    <citation type="submission" date="2019-05" db="EMBL/GenBank/DDBJ databases">
        <authorList>
            <person name="Narsing Rao M.P."/>
            <person name="Li W.J."/>
        </authorList>
    </citation>
    <scope>NUCLEOTIDE SEQUENCE [LARGE SCALE GENOMIC DNA]</scope>
    <source>
        <strain evidence="6 7">SYSU_K30003</strain>
    </source>
</reference>
<accession>A0A5R9GD65</accession>
<dbReference type="PANTHER" id="PTHR30055">
    <property type="entry name" value="HTH-TYPE TRANSCRIPTIONAL REGULATOR RUTR"/>
    <property type="match status" value="1"/>
</dbReference>
<evidence type="ECO:0000256" key="3">
    <source>
        <dbReference type="ARBA" id="ARBA00023163"/>
    </source>
</evidence>
<sequence>MTAEKIKETALRHFAKNGYEGASLADISGEVGIKKQSIYAHFQGKDDLFLAVFRTAAENELRFVERYLDHAKELALETVLYEFLLRYKERYEREDHTKFFLRMAFFPPKHLYREVVEYGNQYVDRIGSLLHPIFGSGAASGQLHPDVSVERAVAAFAALVDGMFVEMLYGGSESSMRRLDASWFVFWRGVKND</sequence>
<keyword evidence="7" id="KW-1185">Reference proteome</keyword>
<evidence type="ECO:0000259" key="5">
    <source>
        <dbReference type="PROSITE" id="PS50977"/>
    </source>
</evidence>
<comment type="caution">
    <text evidence="6">The sequence shown here is derived from an EMBL/GenBank/DDBJ whole genome shotgun (WGS) entry which is preliminary data.</text>
</comment>
<dbReference type="PRINTS" id="PR00455">
    <property type="entry name" value="HTHTETR"/>
</dbReference>
<dbReference type="GO" id="GO:0003700">
    <property type="term" value="F:DNA-binding transcription factor activity"/>
    <property type="evidence" value="ECO:0007669"/>
    <property type="project" value="TreeGrafter"/>
</dbReference>
<gene>
    <name evidence="6" type="ORF">FE782_05260</name>
</gene>
<dbReference type="InterPro" id="IPR050109">
    <property type="entry name" value="HTH-type_TetR-like_transc_reg"/>
</dbReference>
<dbReference type="PANTHER" id="PTHR30055:SF238">
    <property type="entry name" value="MYCOFACTOCIN BIOSYNTHESIS TRANSCRIPTIONAL REGULATOR MFTR-RELATED"/>
    <property type="match status" value="1"/>
</dbReference>
<dbReference type="Pfam" id="PF00440">
    <property type="entry name" value="TetR_N"/>
    <property type="match status" value="1"/>
</dbReference>
<dbReference type="Proteomes" id="UP000309676">
    <property type="component" value="Unassembled WGS sequence"/>
</dbReference>
<name>A0A5R9GD65_9BACL</name>
<evidence type="ECO:0000256" key="2">
    <source>
        <dbReference type="ARBA" id="ARBA00023125"/>
    </source>
</evidence>
<dbReference type="SUPFAM" id="SSF46689">
    <property type="entry name" value="Homeodomain-like"/>
    <property type="match status" value="1"/>
</dbReference>
<proteinExistence type="predicted"/>
<dbReference type="AlphaFoldDB" id="A0A5R9GD65"/>
<feature type="DNA-binding region" description="H-T-H motif" evidence="4">
    <location>
        <begin position="23"/>
        <end position="42"/>
    </location>
</feature>
<protein>
    <submittedName>
        <fullName evidence="6">TetR/AcrR family transcriptional regulator</fullName>
    </submittedName>
</protein>
<dbReference type="Gene3D" id="1.10.10.60">
    <property type="entry name" value="Homeodomain-like"/>
    <property type="match status" value="1"/>
</dbReference>
<dbReference type="InterPro" id="IPR036271">
    <property type="entry name" value="Tet_transcr_reg_TetR-rel_C_sf"/>
</dbReference>
<evidence type="ECO:0000256" key="4">
    <source>
        <dbReference type="PROSITE-ProRule" id="PRU00335"/>
    </source>
</evidence>
<evidence type="ECO:0000313" key="7">
    <source>
        <dbReference type="Proteomes" id="UP000309676"/>
    </source>
</evidence>
<keyword evidence="2 4" id="KW-0238">DNA-binding</keyword>
<feature type="domain" description="HTH tetR-type" evidence="5">
    <location>
        <begin position="1"/>
        <end position="60"/>
    </location>
</feature>
<dbReference type="PROSITE" id="PS50977">
    <property type="entry name" value="HTH_TETR_2"/>
    <property type="match status" value="1"/>
</dbReference>
<dbReference type="GO" id="GO:0000976">
    <property type="term" value="F:transcription cis-regulatory region binding"/>
    <property type="evidence" value="ECO:0007669"/>
    <property type="project" value="TreeGrafter"/>
</dbReference>
<organism evidence="6 7">
    <name type="scientific">Paenibacillus antri</name>
    <dbReference type="NCBI Taxonomy" id="2582848"/>
    <lineage>
        <taxon>Bacteria</taxon>
        <taxon>Bacillati</taxon>
        <taxon>Bacillota</taxon>
        <taxon>Bacilli</taxon>
        <taxon>Bacillales</taxon>
        <taxon>Paenibacillaceae</taxon>
        <taxon>Paenibacillus</taxon>
    </lineage>
</organism>
<dbReference type="OrthoDB" id="509229at2"/>
<keyword evidence="3" id="KW-0804">Transcription</keyword>
<dbReference type="InterPro" id="IPR009057">
    <property type="entry name" value="Homeodomain-like_sf"/>
</dbReference>
<keyword evidence="1" id="KW-0805">Transcription regulation</keyword>